<dbReference type="SUPFAM" id="SSF53474">
    <property type="entry name" value="alpha/beta-Hydrolases"/>
    <property type="match status" value="1"/>
</dbReference>
<organism evidence="2 3">
    <name type="scientific">Rhizoclosmatium globosum</name>
    <dbReference type="NCBI Taxonomy" id="329046"/>
    <lineage>
        <taxon>Eukaryota</taxon>
        <taxon>Fungi</taxon>
        <taxon>Fungi incertae sedis</taxon>
        <taxon>Chytridiomycota</taxon>
        <taxon>Chytridiomycota incertae sedis</taxon>
        <taxon>Chytridiomycetes</taxon>
        <taxon>Chytridiales</taxon>
        <taxon>Chytriomycetaceae</taxon>
        <taxon>Rhizoclosmatium</taxon>
    </lineage>
</organism>
<dbReference type="InterPro" id="IPR029058">
    <property type="entry name" value="AB_hydrolase_fold"/>
</dbReference>
<evidence type="ECO:0000313" key="2">
    <source>
        <dbReference type="EMBL" id="ORY41082.1"/>
    </source>
</evidence>
<keyword evidence="2" id="KW-0378">Hydrolase</keyword>
<comment type="caution">
    <text evidence="2">The sequence shown here is derived from an EMBL/GenBank/DDBJ whole genome shotgun (WGS) entry which is preliminary data.</text>
</comment>
<gene>
    <name evidence="2" type="ORF">BCR33DRAFT_661420</name>
</gene>
<dbReference type="CDD" id="cd00519">
    <property type="entry name" value="Lipase_3"/>
    <property type="match status" value="1"/>
</dbReference>
<dbReference type="PANTHER" id="PTHR45856">
    <property type="entry name" value="ALPHA/BETA-HYDROLASES SUPERFAMILY PROTEIN"/>
    <property type="match status" value="1"/>
</dbReference>
<protein>
    <submittedName>
        <fullName evidence="2">Alpha/beta-hydrolase</fullName>
    </submittedName>
</protein>
<feature type="non-terminal residue" evidence="2">
    <location>
        <position position="1"/>
    </location>
</feature>
<dbReference type="GO" id="GO:0016787">
    <property type="term" value="F:hydrolase activity"/>
    <property type="evidence" value="ECO:0007669"/>
    <property type="project" value="UniProtKB-KW"/>
</dbReference>
<evidence type="ECO:0000259" key="1">
    <source>
        <dbReference type="Pfam" id="PF01764"/>
    </source>
</evidence>
<keyword evidence="3" id="KW-1185">Reference proteome</keyword>
<reference evidence="2 3" key="1">
    <citation type="submission" date="2016-07" db="EMBL/GenBank/DDBJ databases">
        <title>Pervasive Adenine N6-methylation of Active Genes in Fungi.</title>
        <authorList>
            <consortium name="DOE Joint Genome Institute"/>
            <person name="Mondo S.J."/>
            <person name="Dannebaum R.O."/>
            <person name="Kuo R.C."/>
            <person name="Labutti K."/>
            <person name="Haridas S."/>
            <person name="Kuo A."/>
            <person name="Salamov A."/>
            <person name="Ahrendt S.R."/>
            <person name="Lipzen A."/>
            <person name="Sullivan W."/>
            <person name="Andreopoulos W.B."/>
            <person name="Clum A."/>
            <person name="Lindquist E."/>
            <person name="Daum C."/>
            <person name="Ramamoorthy G.K."/>
            <person name="Gryganskyi A."/>
            <person name="Culley D."/>
            <person name="Magnuson J.K."/>
            <person name="James T.Y."/>
            <person name="O'Malley M.A."/>
            <person name="Stajich J.E."/>
            <person name="Spatafora J.W."/>
            <person name="Visel A."/>
            <person name="Grigoriev I.V."/>
        </authorList>
    </citation>
    <scope>NUCLEOTIDE SEQUENCE [LARGE SCALE GENOMIC DNA]</scope>
    <source>
        <strain evidence="2 3">JEL800</strain>
    </source>
</reference>
<dbReference type="EMBL" id="MCGO01000033">
    <property type="protein sequence ID" value="ORY41082.1"/>
    <property type="molecule type" value="Genomic_DNA"/>
</dbReference>
<dbReference type="AlphaFoldDB" id="A0A1Y2C213"/>
<dbReference type="InterPro" id="IPR002921">
    <property type="entry name" value="Fungal_lipase-type"/>
</dbReference>
<dbReference type="Proteomes" id="UP000193642">
    <property type="component" value="Unassembled WGS sequence"/>
</dbReference>
<feature type="domain" description="Fungal lipase-type" evidence="1">
    <location>
        <begin position="15"/>
        <end position="152"/>
    </location>
</feature>
<accession>A0A1Y2C213</accession>
<evidence type="ECO:0000313" key="3">
    <source>
        <dbReference type="Proteomes" id="UP000193642"/>
    </source>
</evidence>
<sequence length="210" mass="23382">QAFIAVNTATKSIILSFRGSNNIQNWINNIQVQQSTIPLAGAPSSVQVHSGFWQVWTTLQDTTRTQLANYRKTYPDYNIVFTGHSLGGSMSILAAVVSVLQWGVPASQVSVINMGEPRTGNTAFYQYVLGRGFKQVSRVVNYSDIVPHFPLNSWGYTHHTQEHWVDWYSDLVYCDDVSHNGEDTNCANTMPPFVSVTDHLNYFGIALGSC</sequence>
<dbReference type="InterPro" id="IPR051218">
    <property type="entry name" value="Sec_MonoDiacylglyc_Lipase"/>
</dbReference>
<dbReference type="STRING" id="329046.A0A1Y2C213"/>
<dbReference type="PANTHER" id="PTHR45856:SF24">
    <property type="entry name" value="FUNGAL LIPASE-LIKE DOMAIN-CONTAINING PROTEIN"/>
    <property type="match status" value="1"/>
</dbReference>
<dbReference type="Gene3D" id="3.40.50.1820">
    <property type="entry name" value="alpha/beta hydrolase"/>
    <property type="match status" value="1"/>
</dbReference>
<proteinExistence type="predicted"/>
<dbReference type="GO" id="GO:0006629">
    <property type="term" value="P:lipid metabolic process"/>
    <property type="evidence" value="ECO:0007669"/>
    <property type="project" value="InterPro"/>
</dbReference>
<dbReference type="OrthoDB" id="2123913at2759"/>
<name>A0A1Y2C213_9FUNG</name>
<dbReference type="Pfam" id="PF01764">
    <property type="entry name" value="Lipase_3"/>
    <property type="match status" value="1"/>
</dbReference>